<evidence type="ECO:0000313" key="9">
    <source>
        <dbReference type="Proteomes" id="UP001163046"/>
    </source>
</evidence>
<comment type="subcellular location">
    <subcellularLocation>
        <location evidence="1">Membrane</location>
        <topology evidence="1">Multi-pass membrane protein</topology>
    </subcellularLocation>
</comment>
<accession>A0A9W9ZS32</accession>
<evidence type="ECO:0000313" key="8">
    <source>
        <dbReference type="EMBL" id="KAJ7386806.1"/>
    </source>
</evidence>
<feature type="region of interest" description="Disordered" evidence="6">
    <location>
        <begin position="148"/>
        <end position="169"/>
    </location>
</feature>
<evidence type="ECO:0000256" key="3">
    <source>
        <dbReference type="ARBA" id="ARBA00022692"/>
    </source>
</evidence>
<feature type="transmembrane region" description="Helical" evidence="7">
    <location>
        <begin position="93"/>
        <end position="124"/>
    </location>
</feature>
<keyword evidence="4 7" id="KW-1133">Transmembrane helix</keyword>
<feature type="compositionally biased region" description="Basic and acidic residues" evidence="6">
    <location>
        <begin position="148"/>
        <end position="162"/>
    </location>
</feature>
<keyword evidence="9" id="KW-1185">Reference proteome</keyword>
<dbReference type="InterPro" id="IPR002549">
    <property type="entry name" value="AI-2E-like"/>
</dbReference>
<keyword evidence="5 7" id="KW-0472">Membrane</keyword>
<protein>
    <recommendedName>
        <fullName evidence="10">Transmembrane protein 245</fullName>
    </recommendedName>
</protein>
<dbReference type="GO" id="GO:0016020">
    <property type="term" value="C:membrane"/>
    <property type="evidence" value="ECO:0007669"/>
    <property type="project" value="UniProtKB-SubCell"/>
</dbReference>
<evidence type="ECO:0000256" key="4">
    <source>
        <dbReference type="ARBA" id="ARBA00022989"/>
    </source>
</evidence>
<dbReference type="EMBL" id="MU825875">
    <property type="protein sequence ID" value="KAJ7386806.1"/>
    <property type="molecule type" value="Genomic_DNA"/>
</dbReference>
<comment type="caution">
    <text evidence="8">The sequence shown here is derived from an EMBL/GenBank/DDBJ whole genome shotgun (WGS) entry which is preliminary data.</text>
</comment>
<feature type="transmembrane region" description="Helical" evidence="7">
    <location>
        <begin position="20"/>
        <end position="43"/>
    </location>
</feature>
<dbReference type="PANTHER" id="PTHR21716">
    <property type="entry name" value="TRANSMEMBRANE PROTEIN"/>
    <property type="match status" value="1"/>
</dbReference>
<comment type="similarity">
    <text evidence="2">Belongs to the autoinducer-2 exporter (AI-2E) (TC 2.A.86) family.</text>
</comment>
<name>A0A9W9ZS32_9CNID</name>
<dbReference type="Proteomes" id="UP001163046">
    <property type="component" value="Unassembled WGS sequence"/>
</dbReference>
<feature type="transmembrane region" description="Helical" evidence="7">
    <location>
        <begin position="50"/>
        <end position="73"/>
    </location>
</feature>
<evidence type="ECO:0000256" key="6">
    <source>
        <dbReference type="SAM" id="MobiDB-lite"/>
    </source>
</evidence>
<evidence type="ECO:0000256" key="2">
    <source>
        <dbReference type="ARBA" id="ARBA00009773"/>
    </source>
</evidence>
<evidence type="ECO:0000256" key="5">
    <source>
        <dbReference type="ARBA" id="ARBA00023136"/>
    </source>
</evidence>
<dbReference type="OrthoDB" id="5970161at2759"/>
<sequence length="169" mass="17969">MAMFYGIYTWLTHTTFGVNIVYIPSAFAAITAVVPFIGTYWAAVPAVLELWLVQGHGIMAAVLAVCHFLPSYFVDVAIYSEISGGGHPYLTGLAVAGGIYCVGLEGAIIGPIVLCCLIVAFNVYGSMLGDTSPIPPDITLETHDIQDGMDESHRKGDQEGRAKALSNLS</sequence>
<evidence type="ECO:0000256" key="7">
    <source>
        <dbReference type="SAM" id="Phobius"/>
    </source>
</evidence>
<proteinExistence type="inferred from homology"/>
<dbReference type="PANTHER" id="PTHR21716:SF4">
    <property type="entry name" value="TRANSMEMBRANE PROTEIN 245"/>
    <property type="match status" value="1"/>
</dbReference>
<evidence type="ECO:0008006" key="10">
    <source>
        <dbReference type="Google" id="ProtNLM"/>
    </source>
</evidence>
<organism evidence="8 9">
    <name type="scientific">Desmophyllum pertusum</name>
    <dbReference type="NCBI Taxonomy" id="174260"/>
    <lineage>
        <taxon>Eukaryota</taxon>
        <taxon>Metazoa</taxon>
        <taxon>Cnidaria</taxon>
        <taxon>Anthozoa</taxon>
        <taxon>Hexacorallia</taxon>
        <taxon>Scleractinia</taxon>
        <taxon>Caryophylliina</taxon>
        <taxon>Caryophylliidae</taxon>
        <taxon>Desmophyllum</taxon>
    </lineage>
</organism>
<keyword evidence="3 7" id="KW-0812">Transmembrane</keyword>
<reference evidence="8" key="1">
    <citation type="submission" date="2023-01" db="EMBL/GenBank/DDBJ databases">
        <title>Genome assembly of the deep-sea coral Lophelia pertusa.</title>
        <authorList>
            <person name="Herrera S."/>
            <person name="Cordes E."/>
        </authorList>
    </citation>
    <scope>NUCLEOTIDE SEQUENCE</scope>
    <source>
        <strain evidence="8">USNM1676648</strain>
        <tissue evidence="8">Polyp</tissue>
    </source>
</reference>
<evidence type="ECO:0000256" key="1">
    <source>
        <dbReference type="ARBA" id="ARBA00004141"/>
    </source>
</evidence>
<gene>
    <name evidence="8" type="ORF">OS493_006835</name>
</gene>
<dbReference type="AlphaFoldDB" id="A0A9W9ZS32"/>